<dbReference type="FunFam" id="1.20.1250.20:FF:000013">
    <property type="entry name" value="MFS general substrate transporter"/>
    <property type="match status" value="1"/>
</dbReference>
<evidence type="ECO:0000256" key="4">
    <source>
        <dbReference type="ARBA" id="ARBA00022989"/>
    </source>
</evidence>
<dbReference type="InterPro" id="IPR011701">
    <property type="entry name" value="MFS"/>
</dbReference>
<proteinExistence type="predicted"/>
<evidence type="ECO:0000256" key="7">
    <source>
        <dbReference type="SAM" id="Phobius"/>
    </source>
</evidence>
<dbReference type="GO" id="GO:0016020">
    <property type="term" value="C:membrane"/>
    <property type="evidence" value="ECO:0007669"/>
    <property type="project" value="UniProtKB-SubCell"/>
</dbReference>
<gene>
    <name evidence="8" type="ORF">TD95_001610</name>
</gene>
<dbReference type="SUPFAM" id="SSF103473">
    <property type="entry name" value="MFS general substrate transporter"/>
    <property type="match status" value="1"/>
</dbReference>
<dbReference type="EMBL" id="LAEV01002045">
    <property type="protein sequence ID" value="KKA26678.1"/>
    <property type="molecule type" value="Genomic_DNA"/>
</dbReference>
<evidence type="ECO:0000256" key="5">
    <source>
        <dbReference type="ARBA" id="ARBA00023136"/>
    </source>
</evidence>
<dbReference type="AlphaFoldDB" id="A0A0F4ZA08"/>
<feature type="transmembrane region" description="Helical" evidence="7">
    <location>
        <begin position="142"/>
        <end position="163"/>
    </location>
</feature>
<keyword evidence="4 7" id="KW-1133">Transmembrane helix</keyword>
<dbReference type="FunFam" id="1.20.1250.20:FF:000057">
    <property type="entry name" value="MFS general substrate transporter"/>
    <property type="match status" value="1"/>
</dbReference>
<dbReference type="Proteomes" id="UP000033483">
    <property type="component" value="Unassembled WGS sequence"/>
</dbReference>
<comment type="caution">
    <text evidence="8">The sequence shown here is derived from an EMBL/GenBank/DDBJ whole genome shotgun (WGS) entry which is preliminary data.</text>
</comment>
<evidence type="ECO:0000256" key="1">
    <source>
        <dbReference type="ARBA" id="ARBA00004141"/>
    </source>
</evidence>
<feature type="region of interest" description="Disordered" evidence="6">
    <location>
        <begin position="1"/>
        <end position="26"/>
    </location>
</feature>
<keyword evidence="5 7" id="KW-0472">Membrane</keyword>
<feature type="compositionally biased region" description="Basic and acidic residues" evidence="6">
    <location>
        <begin position="16"/>
        <end position="26"/>
    </location>
</feature>
<dbReference type="PANTHER" id="PTHR43791:SF49">
    <property type="entry name" value="TRANSPORTER, PUTATIVE (AFU_ORTHOLOGUE AFUA_4G04250)-RELATED"/>
    <property type="match status" value="1"/>
</dbReference>
<dbReference type="Pfam" id="PF07690">
    <property type="entry name" value="MFS_1"/>
    <property type="match status" value="1"/>
</dbReference>
<protein>
    <recommendedName>
        <fullName evidence="10">Major facilitator superfamily (MFS) profile domain-containing protein</fullName>
    </recommendedName>
</protein>
<feature type="transmembrane region" description="Helical" evidence="7">
    <location>
        <begin position="117"/>
        <end position="136"/>
    </location>
</feature>
<feature type="compositionally biased region" description="Polar residues" evidence="6">
    <location>
        <begin position="1"/>
        <end position="13"/>
    </location>
</feature>
<evidence type="ECO:0000313" key="9">
    <source>
        <dbReference type="Proteomes" id="UP000033483"/>
    </source>
</evidence>
<keyword evidence="2" id="KW-0813">Transport</keyword>
<dbReference type="InterPro" id="IPR036259">
    <property type="entry name" value="MFS_trans_sf"/>
</dbReference>
<keyword evidence="9" id="KW-1185">Reference proteome</keyword>
<dbReference type="GO" id="GO:0022857">
    <property type="term" value="F:transmembrane transporter activity"/>
    <property type="evidence" value="ECO:0007669"/>
    <property type="project" value="InterPro"/>
</dbReference>
<feature type="transmembrane region" description="Helical" evidence="7">
    <location>
        <begin position="170"/>
        <end position="193"/>
    </location>
</feature>
<evidence type="ECO:0000313" key="8">
    <source>
        <dbReference type="EMBL" id="KKA26678.1"/>
    </source>
</evidence>
<reference evidence="8 9" key="1">
    <citation type="submission" date="2015-03" db="EMBL/GenBank/DDBJ databases">
        <authorList>
            <person name="Radwan O."/>
            <person name="Al-Naeli F.A."/>
            <person name="Rendon G.A."/>
            <person name="Fields C."/>
        </authorList>
    </citation>
    <scope>NUCLEOTIDE SEQUENCE [LARGE SCALE GENOMIC DNA]</scope>
    <source>
        <strain evidence="8">CR-DP1</strain>
    </source>
</reference>
<sequence>GLSRGFVNSATGDQESETKSRDSEEDFRSMKENQLLLRKQDLRILPICAMMYLLAFVDRTNIGNAKVMNAEEGHDMRTELNITGRSFSFALVLFFIAYTIFEVPSNYLLKMMGPSRWFSFILFGWGCCSYTVGYATDSAQLYALRFLIGMYEAGLAPGLVYYYRPEERSFRLALIFATATLAGVFGGFVASGISEMDGMFGSSGWRWLFWIEGAPTVFFAIVVYKCLPDYPEHANFLTPDEIALAKRRMAATGSKGNAANMSWKDVAHVLMDWRLYLHYAVYFLKACPFSSLSLFTPSIVKGLGYTSHKTQLLTVPPYAMAFLVTVALALYCDQRNRRAFVSAVLMFIGAVGFLTLYCLPLDSHVGRYCALIVSAVGSFATFPILLGWLSSNLRTTSAQGFALGLNVAIGSPAQILGVWIYPNSHAANGYRMGHSVNCAFLLIAMFMTLILAGLYTIRNRHIATGLSPGPAWVL</sequence>
<dbReference type="Gene3D" id="1.20.1250.20">
    <property type="entry name" value="MFS general substrate transporter like domains"/>
    <property type="match status" value="2"/>
</dbReference>
<feature type="transmembrane region" description="Helical" evidence="7">
    <location>
        <begin position="339"/>
        <end position="359"/>
    </location>
</feature>
<comment type="subcellular location">
    <subcellularLocation>
        <location evidence="1">Membrane</location>
        <topology evidence="1">Multi-pass membrane protein</topology>
    </subcellularLocation>
</comment>
<evidence type="ECO:0000256" key="6">
    <source>
        <dbReference type="SAM" id="MobiDB-lite"/>
    </source>
</evidence>
<evidence type="ECO:0000256" key="3">
    <source>
        <dbReference type="ARBA" id="ARBA00022692"/>
    </source>
</evidence>
<feature type="transmembrane region" description="Helical" evidence="7">
    <location>
        <begin position="434"/>
        <end position="457"/>
    </location>
</feature>
<evidence type="ECO:0008006" key="10">
    <source>
        <dbReference type="Google" id="ProtNLM"/>
    </source>
</evidence>
<feature type="transmembrane region" description="Helical" evidence="7">
    <location>
        <begin position="276"/>
        <end position="295"/>
    </location>
</feature>
<dbReference type="OrthoDB" id="3639251at2759"/>
<feature type="transmembrane region" description="Helical" evidence="7">
    <location>
        <begin position="401"/>
        <end position="422"/>
    </location>
</feature>
<organism evidence="8 9">
    <name type="scientific">Thielaviopsis punctulata</name>
    <dbReference type="NCBI Taxonomy" id="72032"/>
    <lineage>
        <taxon>Eukaryota</taxon>
        <taxon>Fungi</taxon>
        <taxon>Dikarya</taxon>
        <taxon>Ascomycota</taxon>
        <taxon>Pezizomycotina</taxon>
        <taxon>Sordariomycetes</taxon>
        <taxon>Hypocreomycetidae</taxon>
        <taxon>Microascales</taxon>
        <taxon>Ceratocystidaceae</taxon>
        <taxon>Thielaviopsis</taxon>
    </lineage>
</organism>
<feature type="transmembrane region" description="Helical" evidence="7">
    <location>
        <begin position="365"/>
        <end position="389"/>
    </location>
</feature>
<feature type="transmembrane region" description="Helical" evidence="7">
    <location>
        <begin position="82"/>
        <end position="101"/>
    </location>
</feature>
<feature type="non-terminal residue" evidence="8">
    <location>
        <position position="1"/>
    </location>
</feature>
<feature type="transmembrane region" description="Helical" evidence="7">
    <location>
        <begin position="205"/>
        <end position="227"/>
    </location>
</feature>
<feature type="transmembrane region" description="Helical" evidence="7">
    <location>
        <begin position="315"/>
        <end position="332"/>
    </location>
</feature>
<dbReference type="PANTHER" id="PTHR43791">
    <property type="entry name" value="PERMEASE-RELATED"/>
    <property type="match status" value="1"/>
</dbReference>
<evidence type="ECO:0000256" key="2">
    <source>
        <dbReference type="ARBA" id="ARBA00022448"/>
    </source>
</evidence>
<accession>A0A0F4ZA08</accession>
<keyword evidence="3 7" id="KW-0812">Transmembrane</keyword>
<name>A0A0F4ZA08_9PEZI</name>